<evidence type="ECO:0000313" key="3">
    <source>
        <dbReference type="Proteomes" id="UP001364764"/>
    </source>
</evidence>
<accession>A0ABD8AP92</accession>
<reference evidence="2 3" key="1">
    <citation type="submission" date="2024-02" db="EMBL/GenBank/DDBJ databases">
        <title>Complete sequences of two Paenibacillus sp. strains and one Lysinibacillus strain isolated from the environment on STAA medium highlight biotechnological potential.</title>
        <authorList>
            <person name="Attere S.A."/>
            <person name="Piche L.C."/>
            <person name="Intertaglia L."/>
            <person name="Lami R."/>
            <person name="Charette S.J."/>
            <person name="Vincent A.T."/>
        </authorList>
    </citation>
    <scope>NUCLEOTIDE SEQUENCE [LARGE SCALE GENOMIC DNA]</scope>
    <source>
        <strain evidence="2 3">Y5S-7</strain>
    </source>
</reference>
<gene>
    <name evidence="2" type="ORF">V6668_20105</name>
</gene>
<dbReference type="GeneID" id="93477820"/>
<dbReference type="EMBL" id="CP145892">
    <property type="protein sequence ID" value="WWP18799.1"/>
    <property type="molecule type" value="Genomic_DNA"/>
</dbReference>
<feature type="chain" id="PRO_5044773438" evidence="1">
    <location>
        <begin position="30"/>
        <end position="240"/>
    </location>
</feature>
<name>A0ABD8AP92_PAEAM</name>
<dbReference type="Proteomes" id="UP001364764">
    <property type="component" value="Chromosome"/>
</dbReference>
<protein>
    <submittedName>
        <fullName evidence="2">Uncharacterized protein</fullName>
    </submittedName>
</protein>
<proteinExistence type="predicted"/>
<evidence type="ECO:0000256" key="1">
    <source>
        <dbReference type="SAM" id="SignalP"/>
    </source>
</evidence>
<dbReference type="RefSeq" id="WP_338706514.1">
    <property type="nucleotide sequence ID" value="NZ_CP145892.1"/>
</dbReference>
<evidence type="ECO:0000313" key="2">
    <source>
        <dbReference type="EMBL" id="WWP18799.1"/>
    </source>
</evidence>
<organism evidence="2 3">
    <name type="scientific">Paenibacillus amylolyticus</name>
    <dbReference type="NCBI Taxonomy" id="1451"/>
    <lineage>
        <taxon>Bacteria</taxon>
        <taxon>Bacillati</taxon>
        <taxon>Bacillota</taxon>
        <taxon>Bacilli</taxon>
        <taxon>Bacillales</taxon>
        <taxon>Paenibacillaceae</taxon>
        <taxon>Paenibacillus</taxon>
    </lineage>
</organism>
<feature type="signal peptide" evidence="1">
    <location>
        <begin position="1"/>
        <end position="29"/>
    </location>
</feature>
<sequence>MKAKFRLLLMGLSLLSILLLSSPMPEVKAAVQDPPEAGLLRGNPEGVVSTNIPFEWIDGNSYTDSKPLAGTTYSFSFSKPKDITGYYFNASNSTRLKMYSKDQLLVSITGNATTKSSYTSADYKSVTHVEVVDTAASNSAFVSEIDLKGTDSIVTEEPVITPPSQTGDSSLIIYLVSGLTRQYELNSKEIANFLGWYNQGGISGSEFYIFDRNATSSDYASQKDYIAYDKIEMFEVNKKK</sequence>
<keyword evidence="1" id="KW-0732">Signal</keyword>
<dbReference type="AlphaFoldDB" id="A0ABD8AP92"/>